<organism evidence="7 8">
    <name type="scientific">Paenibacillus chartarius</name>
    <dbReference type="NCBI Taxonomy" id="747481"/>
    <lineage>
        <taxon>Bacteria</taxon>
        <taxon>Bacillati</taxon>
        <taxon>Bacillota</taxon>
        <taxon>Bacilli</taxon>
        <taxon>Bacillales</taxon>
        <taxon>Paenibacillaceae</taxon>
        <taxon>Paenibacillus</taxon>
    </lineage>
</organism>
<keyword evidence="3 5" id="KW-0063">Aspartyl esterase</keyword>
<keyword evidence="8" id="KW-1185">Reference proteome</keyword>
<evidence type="ECO:0000256" key="1">
    <source>
        <dbReference type="ARBA" id="ARBA00008891"/>
    </source>
</evidence>
<evidence type="ECO:0000256" key="2">
    <source>
        <dbReference type="ARBA" id="ARBA00022801"/>
    </source>
</evidence>
<evidence type="ECO:0000256" key="5">
    <source>
        <dbReference type="RuleBase" id="RU000589"/>
    </source>
</evidence>
<sequence>MREITVAADGSGEFTSIQAAVDSIPDGFTDPTVIRIKEGVYKEKLVVGKPAVALIGESAERTILTYDDYAQKTFPDGELYHTFHSYTLLVTGDDFTAERMTIENAAGPGEAVGQAIAAYVDADRAVFRECRLLGHQDTLFTGPLPPAPRDRATFGGPRDGAPRRPVRQYYERCHIEGDIDFIFGSATAVFEQCDIVSRRGGWITAASTPQEVPYGYVFHRCRLTGAAPDQSVYLGRPWRNYAKVAFIACWMGAHIKPDGWSAWNEKESVRDTEFAEFGSQGPGAYTGKARVEWSRQLTADQTERYAASHVLAGSDGWNPVKR</sequence>
<comment type="pathway">
    <text evidence="5">Glycan metabolism; pectin degradation; 2-dehydro-3-deoxy-D-gluconate from pectin: step 1/5.</text>
</comment>
<keyword evidence="2 5" id="KW-0378">Hydrolase</keyword>
<dbReference type="Gene3D" id="2.160.20.10">
    <property type="entry name" value="Single-stranded right-handed beta-helix, Pectin lyase-like"/>
    <property type="match status" value="1"/>
</dbReference>
<dbReference type="InterPro" id="IPR011050">
    <property type="entry name" value="Pectin_lyase_fold/virulence"/>
</dbReference>
<dbReference type="PANTHER" id="PTHR31321:SF57">
    <property type="entry name" value="PECTINESTERASE 53-RELATED"/>
    <property type="match status" value="1"/>
</dbReference>
<evidence type="ECO:0000313" key="8">
    <source>
        <dbReference type="Proteomes" id="UP001589776"/>
    </source>
</evidence>
<proteinExistence type="inferred from homology"/>
<dbReference type="PROSITE" id="PS00503">
    <property type="entry name" value="PECTINESTERASE_2"/>
    <property type="match status" value="1"/>
</dbReference>
<protein>
    <recommendedName>
        <fullName evidence="5">Pectinesterase</fullName>
        <ecNumber evidence="5">3.1.1.11</ecNumber>
    </recommendedName>
</protein>
<reference evidence="7 8" key="1">
    <citation type="submission" date="2024-09" db="EMBL/GenBank/DDBJ databases">
        <authorList>
            <person name="Sun Q."/>
            <person name="Mori K."/>
        </authorList>
    </citation>
    <scope>NUCLEOTIDE SEQUENCE [LARGE SCALE GENOMIC DNA]</scope>
    <source>
        <strain evidence="7 8">CCM 7759</strain>
    </source>
</reference>
<feature type="active site" evidence="4">
    <location>
        <position position="180"/>
    </location>
</feature>
<dbReference type="EMBL" id="JBHLWN010000031">
    <property type="protein sequence ID" value="MFC0212656.1"/>
    <property type="molecule type" value="Genomic_DNA"/>
</dbReference>
<evidence type="ECO:0000256" key="3">
    <source>
        <dbReference type="ARBA" id="ARBA00023085"/>
    </source>
</evidence>
<dbReference type="InterPro" id="IPR033131">
    <property type="entry name" value="Pectinesterase_Asp_AS"/>
</dbReference>
<comment type="caution">
    <text evidence="7">The sequence shown here is derived from an EMBL/GenBank/DDBJ whole genome shotgun (WGS) entry which is preliminary data.</text>
</comment>
<gene>
    <name evidence="7" type="ORF">ACFFK0_09290</name>
</gene>
<evidence type="ECO:0000313" key="7">
    <source>
        <dbReference type="EMBL" id="MFC0212656.1"/>
    </source>
</evidence>
<dbReference type="InterPro" id="IPR012334">
    <property type="entry name" value="Pectin_lyas_fold"/>
</dbReference>
<dbReference type="Proteomes" id="UP001589776">
    <property type="component" value="Unassembled WGS sequence"/>
</dbReference>
<dbReference type="InterPro" id="IPR000070">
    <property type="entry name" value="Pectinesterase_cat"/>
</dbReference>
<dbReference type="EC" id="3.1.1.11" evidence="5"/>
<evidence type="ECO:0000259" key="6">
    <source>
        <dbReference type="Pfam" id="PF01095"/>
    </source>
</evidence>
<comment type="similarity">
    <text evidence="1">Belongs to the pectinesterase family.</text>
</comment>
<evidence type="ECO:0000256" key="4">
    <source>
        <dbReference type="PROSITE-ProRule" id="PRU10040"/>
    </source>
</evidence>
<dbReference type="PANTHER" id="PTHR31321">
    <property type="entry name" value="ACYL-COA THIOESTER HYDROLASE YBHC-RELATED"/>
    <property type="match status" value="1"/>
</dbReference>
<feature type="domain" description="Pectinesterase catalytic" evidence="6">
    <location>
        <begin position="4"/>
        <end position="141"/>
    </location>
</feature>
<dbReference type="RefSeq" id="WP_377469860.1">
    <property type="nucleotide sequence ID" value="NZ_JBHLWN010000031.1"/>
</dbReference>
<comment type="catalytic activity">
    <reaction evidence="5">
        <text>[(1-&gt;4)-alpha-D-galacturonosyl methyl ester](n) + n H2O = [(1-&gt;4)-alpha-D-galacturonosyl](n) + n methanol + n H(+)</text>
        <dbReference type="Rhea" id="RHEA:22380"/>
        <dbReference type="Rhea" id="RHEA-COMP:14570"/>
        <dbReference type="Rhea" id="RHEA-COMP:14573"/>
        <dbReference type="ChEBI" id="CHEBI:15377"/>
        <dbReference type="ChEBI" id="CHEBI:15378"/>
        <dbReference type="ChEBI" id="CHEBI:17790"/>
        <dbReference type="ChEBI" id="CHEBI:140522"/>
        <dbReference type="ChEBI" id="CHEBI:140523"/>
        <dbReference type="EC" id="3.1.1.11"/>
    </reaction>
</comment>
<accession>A0ABV6DJ44</accession>
<feature type="domain" description="Pectinesterase catalytic" evidence="6">
    <location>
        <begin position="165"/>
        <end position="313"/>
    </location>
</feature>
<dbReference type="SUPFAM" id="SSF51126">
    <property type="entry name" value="Pectin lyase-like"/>
    <property type="match status" value="1"/>
</dbReference>
<name>A0ABV6DJ44_9BACL</name>
<dbReference type="Pfam" id="PF01095">
    <property type="entry name" value="Pectinesterase"/>
    <property type="match status" value="2"/>
</dbReference>